<accession>A0A1D2J309</accession>
<name>A0A1D2J309_PARBR</name>
<dbReference type="AlphaFoldDB" id="A0A1D2J309"/>
<dbReference type="VEuPathDB" id="FungiDB:PADG_11135"/>
<dbReference type="Gene3D" id="1.10.510.10">
    <property type="entry name" value="Transferase(Phosphotransferase) domain 1"/>
    <property type="match status" value="1"/>
</dbReference>
<evidence type="ECO:0000313" key="2">
    <source>
        <dbReference type="Proteomes" id="UP000242814"/>
    </source>
</evidence>
<dbReference type="SUPFAM" id="SSF56112">
    <property type="entry name" value="Protein kinase-like (PK-like)"/>
    <property type="match status" value="1"/>
</dbReference>
<sequence length="215" mass="24448">CENKSYVVKRLTPDVFKQSLQLKNEFADTHRLPMHIDYNKEEHTLVYEYFRNDLLSLVKDNPNFPLAARKQILWEAGKALKKLHARNWIHGRVSIDRMALADLDYGLKVKDSQFLRLPGAQRIGNPTWRSPEAQTGKGIHKKSGVLLWGVDSVAAEEHLLITTILLPLYNHGVGDSARGFPGAKGIRFHARIGRFDQNARVRWSTSARTPDANQS</sequence>
<proteinExistence type="predicted"/>
<gene>
    <name evidence="1" type="ORF">ACO22_08024</name>
</gene>
<dbReference type="InterPro" id="IPR011009">
    <property type="entry name" value="Kinase-like_dom_sf"/>
</dbReference>
<feature type="non-terminal residue" evidence="1">
    <location>
        <position position="1"/>
    </location>
</feature>
<organism evidence="1 2">
    <name type="scientific">Paracoccidioides brasiliensis</name>
    <dbReference type="NCBI Taxonomy" id="121759"/>
    <lineage>
        <taxon>Eukaryota</taxon>
        <taxon>Fungi</taxon>
        <taxon>Dikarya</taxon>
        <taxon>Ascomycota</taxon>
        <taxon>Pezizomycotina</taxon>
        <taxon>Eurotiomycetes</taxon>
        <taxon>Eurotiomycetidae</taxon>
        <taxon>Onygenales</taxon>
        <taxon>Ajellomycetaceae</taxon>
        <taxon>Paracoccidioides</taxon>
    </lineage>
</organism>
<dbReference type="VEuPathDB" id="FungiDB:PABG_11508"/>
<reference evidence="1 2" key="1">
    <citation type="submission" date="2016-06" db="EMBL/GenBank/DDBJ databases">
        <authorList>
            <person name="Kjaerup R.B."/>
            <person name="Dalgaard T.S."/>
            <person name="Juul-Madsen H.R."/>
        </authorList>
    </citation>
    <scope>NUCLEOTIDE SEQUENCE [LARGE SCALE GENOMIC DNA]</scope>
    <source>
        <strain evidence="1 2">Pb300</strain>
    </source>
</reference>
<dbReference type="EMBL" id="LZYO01000852">
    <property type="protein sequence ID" value="ODH12680.1"/>
    <property type="molecule type" value="Genomic_DNA"/>
</dbReference>
<evidence type="ECO:0008006" key="3">
    <source>
        <dbReference type="Google" id="ProtNLM"/>
    </source>
</evidence>
<evidence type="ECO:0000313" key="1">
    <source>
        <dbReference type="EMBL" id="ODH12680.1"/>
    </source>
</evidence>
<dbReference type="VEuPathDB" id="FungiDB:PADG_11136"/>
<dbReference type="Proteomes" id="UP000242814">
    <property type="component" value="Unassembled WGS sequence"/>
</dbReference>
<comment type="caution">
    <text evidence="1">The sequence shown here is derived from an EMBL/GenBank/DDBJ whole genome shotgun (WGS) entry which is preliminary data.</text>
</comment>
<protein>
    <recommendedName>
        <fullName evidence="3">Protein kinase domain-containing protein</fullName>
    </recommendedName>
</protein>